<evidence type="ECO:0000256" key="1">
    <source>
        <dbReference type="SAM" id="MobiDB-lite"/>
    </source>
</evidence>
<dbReference type="Gene3D" id="3.40.1440.10">
    <property type="entry name" value="GIY-YIG endonuclease"/>
    <property type="match status" value="1"/>
</dbReference>
<gene>
    <name evidence="3" type="primary">Gba-001</name>
</gene>
<dbReference type="EMBL" id="LR785383">
    <property type="protein sequence ID" value="CAB3248364.1"/>
    <property type="molecule type" value="mRNA"/>
</dbReference>
<evidence type="ECO:0000313" key="3">
    <source>
        <dbReference type="EMBL" id="CAB3248364.1"/>
    </source>
</evidence>
<dbReference type="CDD" id="cd10442">
    <property type="entry name" value="GIY-YIG_PLEs"/>
    <property type="match status" value="1"/>
</dbReference>
<feature type="domain" description="GIY-YIG" evidence="2">
    <location>
        <begin position="144"/>
        <end position="234"/>
    </location>
</feature>
<organism evidence="3">
    <name type="scientific">Phallusia mammillata</name>
    <dbReference type="NCBI Taxonomy" id="59560"/>
    <lineage>
        <taxon>Eukaryota</taxon>
        <taxon>Metazoa</taxon>
        <taxon>Chordata</taxon>
        <taxon>Tunicata</taxon>
        <taxon>Ascidiacea</taxon>
        <taxon>Phlebobranchia</taxon>
        <taxon>Ascidiidae</taxon>
        <taxon>Phallusia</taxon>
    </lineage>
</organism>
<dbReference type="InterPro" id="IPR000305">
    <property type="entry name" value="GIY-YIG_endonuc"/>
</dbReference>
<dbReference type="PROSITE" id="PS50164">
    <property type="entry name" value="GIY_YIG"/>
    <property type="match status" value="1"/>
</dbReference>
<reference evidence="3" key="1">
    <citation type="submission" date="2020-04" db="EMBL/GenBank/DDBJ databases">
        <authorList>
            <person name="Neveu A P."/>
        </authorList>
    </citation>
    <scope>NUCLEOTIDE SEQUENCE</scope>
    <source>
        <tissue evidence="3">Whole embryo</tissue>
    </source>
</reference>
<dbReference type="PANTHER" id="PTHR21301">
    <property type="entry name" value="REVERSE TRANSCRIPTASE"/>
    <property type="match status" value="1"/>
</dbReference>
<proteinExistence type="evidence at transcript level"/>
<name>A0A6F9DEA0_9ASCI</name>
<dbReference type="SUPFAM" id="SSF82771">
    <property type="entry name" value="GIY-YIG endonuclease"/>
    <property type="match status" value="1"/>
</dbReference>
<sequence length="258" mass="29560">MWLSPDSQTKGSALAYTRSPRTLTDTYTTRHTIHGTKNLQSKNTLQQSHHSHRNTAVHKHECKNIARVLRNNGFPRNLHHMTRNTITSQNRQFKSFTCLPYVQGVSERLKRILNDAGVKVAMKPLKTIGQLLPKPKDATIPQHRTGVVYQVPCRDCDMVYIGQTKRNLNSRLKEHKVAVKNMDVNKSALCEHVFVCDHRINWNDAQVLKQEPNWSKRLVFESCLINSNSNVLNRNDGKNLSAVFRDILRPTSPSNIVH</sequence>
<feature type="compositionally biased region" description="Polar residues" evidence="1">
    <location>
        <begin position="37"/>
        <end position="48"/>
    </location>
</feature>
<accession>A0A6F9DEA0</accession>
<dbReference type="PANTHER" id="PTHR21301:SF11">
    <property type="entry name" value="GIY-YIG DOMAIN-CONTAINING PROTEIN"/>
    <property type="match status" value="1"/>
</dbReference>
<protein>
    <submittedName>
        <fullName evidence="3">Glucosylceramidase-like</fullName>
    </submittedName>
</protein>
<dbReference type="AlphaFoldDB" id="A0A6F9DEA0"/>
<dbReference type="InterPro" id="IPR035901">
    <property type="entry name" value="GIY-YIG_endonuc_sf"/>
</dbReference>
<evidence type="ECO:0000259" key="2">
    <source>
        <dbReference type="PROSITE" id="PS50164"/>
    </source>
</evidence>
<feature type="region of interest" description="Disordered" evidence="1">
    <location>
        <begin position="35"/>
        <end position="57"/>
    </location>
</feature>